<keyword evidence="3" id="KW-0378">Hydrolase</keyword>
<dbReference type="InterPro" id="IPR000286">
    <property type="entry name" value="HDACs"/>
</dbReference>
<evidence type="ECO:0000256" key="3">
    <source>
        <dbReference type="ARBA" id="ARBA00022801"/>
    </source>
</evidence>
<dbReference type="SUPFAM" id="SSF52768">
    <property type="entry name" value="Arginase/deacetylase"/>
    <property type="match status" value="2"/>
</dbReference>
<accession>A0A132AB72</accession>
<organism evidence="7 8">
    <name type="scientific">Sarcoptes scabiei</name>
    <name type="common">Itch mite</name>
    <name type="synonym">Acarus scabiei</name>
    <dbReference type="NCBI Taxonomy" id="52283"/>
    <lineage>
        <taxon>Eukaryota</taxon>
        <taxon>Metazoa</taxon>
        <taxon>Ecdysozoa</taxon>
        <taxon>Arthropoda</taxon>
        <taxon>Chelicerata</taxon>
        <taxon>Arachnida</taxon>
        <taxon>Acari</taxon>
        <taxon>Acariformes</taxon>
        <taxon>Sarcoptiformes</taxon>
        <taxon>Astigmata</taxon>
        <taxon>Psoroptidia</taxon>
        <taxon>Sarcoptoidea</taxon>
        <taxon>Sarcoptidae</taxon>
        <taxon>Sarcoptinae</taxon>
        <taxon>Sarcoptes</taxon>
    </lineage>
</organism>
<gene>
    <name evidence="7" type="ORF">QR98_0066870</name>
</gene>
<dbReference type="FunFam" id="3.40.800.20:FF:000005">
    <property type="entry name" value="histone deacetylase 6"/>
    <property type="match status" value="1"/>
</dbReference>
<proteinExistence type="inferred from homology"/>
<evidence type="ECO:0000256" key="4">
    <source>
        <dbReference type="ARBA" id="ARBA00023242"/>
    </source>
</evidence>
<sequence>MSSDQSSLEDHKSSSKRTGLVYYENCIEHYCIWDDNYEENPKRFLFPLKRIKELGLDKKCYQINPRKASKEEILSIHSEEYLNRIQSICLSNMSDSQLEKESSKFDSVYFTPNSYDCALYSAGSVLELVDSVMNNRIQNGFALVRPPGHHAMVNEACGYCIFNNVAIAAKYCLKKYHMQKILIIDWDVHHGQGTQRIFYDDDRVFYVSLHRYENGTFWPELKESDYDYTGHEKAKGFNMNIPLNETKLSNADYLAIWHNILMPTFYEFNPDLVLVSSGYDAAIGCPQGEMLLSPSIYMHFTHYLKGLANGKVLVILEGGYCIESLSDSVVATIKTLLGEPPVPIEMQYPLNQTVCESILNVISVMHPYWNVLRLHKTFDLHELTNEDHESSKKHIPVIELNEKAALIEGNTDSYPTRDCYPVQCEQEKKKFLEAIALLREFDLKNSMNYRLKRTCLITFPITFQLNAFLTSHLENPNEIMDTNIIKLCHNIQYINRMATEEQILSCHSSDFVETIKSAQNQHHKNLQEIKNELDFASCKAIGALLEIVDCVLKNECLNGFAYIRSSGDHTNRERNADLSIFNNIATAAHYAIKEYKLDKILIVDLDIHHDDGTKNVVENDERILFVSLHRYDNGDSCPKKLGSNLKPNKNIINIPWDDNLMTDKEFLTIFCNIVLPIAYNFGPELVFIRCGFDAAQSDPLGKNSFLPDLYGQVTHLLCSVANGKIIMAIEGDYEPKSIFPSLIECIRVLLGDSPKRIDIKKEPLHDSVIEKIRKVIDYHSTNWPCLALNHCLPETNV</sequence>
<evidence type="ECO:0000256" key="1">
    <source>
        <dbReference type="ARBA" id="ARBA00004123"/>
    </source>
</evidence>
<dbReference type="GO" id="GO:0141221">
    <property type="term" value="F:histone deacetylase activity, hydrolytic mechanism"/>
    <property type="evidence" value="ECO:0007669"/>
    <property type="project" value="UniProtKB-EC"/>
</dbReference>
<dbReference type="PRINTS" id="PR01270">
    <property type="entry name" value="HDASUPER"/>
</dbReference>
<feature type="domain" description="Histone deacetylase" evidence="6">
    <location>
        <begin position="39"/>
        <end position="335"/>
    </location>
</feature>
<comment type="catalytic activity">
    <reaction evidence="5">
        <text>N(6)-acetyl-L-lysyl-[histone] + H2O = L-lysyl-[histone] + acetate</text>
        <dbReference type="Rhea" id="RHEA:58196"/>
        <dbReference type="Rhea" id="RHEA-COMP:9845"/>
        <dbReference type="Rhea" id="RHEA-COMP:11338"/>
        <dbReference type="ChEBI" id="CHEBI:15377"/>
        <dbReference type="ChEBI" id="CHEBI:29969"/>
        <dbReference type="ChEBI" id="CHEBI:30089"/>
        <dbReference type="ChEBI" id="CHEBI:61930"/>
        <dbReference type="EC" id="3.5.1.98"/>
    </reaction>
</comment>
<dbReference type="Pfam" id="PF00850">
    <property type="entry name" value="Hist_deacetyl"/>
    <property type="match status" value="2"/>
</dbReference>
<evidence type="ECO:0000313" key="7">
    <source>
        <dbReference type="EMBL" id="KPM08173.1"/>
    </source>
</evidence>
<dbReference type="PANTHER" id="PTHR10625">
    <property type="entry name" value="HISTONE DEACETYLASE HDAC1-RELATED"/>
    <property type="match status" value="1"/>
</dbReference>
<comment type="subcellular location">
    <subcellularLocation>
        <location evidence="1">Nucleus</location>
    </subcellularLocation>
</comment>
<evidence type="ECO:0000256" key="2">
    <source>
        <dbReference type="ARBA" id="ARBA00007738"/>
    </source>
</evidence>
<dbReference type="OrthoDB" id="424012at2759"/>
<keyword evidence="4" id="KW-0539">Nucleus</keyword>
<dbReference type="Gene3D" id="3.40.800.20">
    <property type="entry name" value="Histone deacetylase domain"/>
    <property type="match status" value="2"/>
</dbReference>
<dbReference type="InterPro" id="IPR023696">
    <property type="entry name" value="Ureohydrolase_dom_sf"/>
</dbReference>
<dbReference type="GO" id="GO:0040029">
    <property type="term" value="P:epigenetic regulation of gene expression"/>
    <property type="evidence" value="ECO:0007669"/>
    <property type="project" value="TreeGrafter"/>
</dbReference>
<dbReference type="Proteomes" id="UP000616769">
    <property type="component" value="Unassembled WGS sequence"/>
</dbReference>
<comment type="similarity">
    <text evidence="2">Belongs to the histone deacetylase family. HD type 2 subfamily.</text>
</comment>
<reference evidence="7 8" key="1">
    <citation type="journal article" date="2015" name="Parasit. Vectors">
        <title>Draft genome of the scabies mite.</title>
        <authorList>
            <person name="Rider S.D.Jr."/>
            <person name="Morgan M.S."/>
            <person name="Arlian L.G."/>
        </authorList>
    </citation>
    <scope>NUCLEOTIDE SEQUENCE [LARGE SCALE GENOMIC DNA]</scope>
    <source>
        <strain evidence="7">Arlian Lab</strain>
    </source>
</reference>
<dbReference type="PANTHER" id="PTHR10625:SF38">
    <property type="entry name" value="HISTONE DEACETYLASE 6, ISOFORM G"/>
    <property type="match status" value="1"/>
</dbReference>
<evidence type="ECO:0000256" key="5">
    <source>
        <dbReference type="ARBA" id="ARBA00048287"/>
    </source>
</evidence>
<dbReference type="AlphaFoldDB" id="A0A132AB72"/>
<protein>
    <submittedName>
        <fullName evidence="7">Histone deacetylase-like protein 1</fullName>
    </submittedName>
</protein>
<comment type="caution">
    <text evidence="7">The sequence shown here is derived from an EMBL/GenBank/DDBJ whole genome shotgun (WGS) entry which is preliminary data.</text>
</comment>
<name>A0A132AB72_SARSC</name>
<evidence type="ECO:0000259" key="6">
    <source>
        <dbReference type="Pfam" id="PF00850"/>
    </source>
</evidence>
<dbReference type="EMBL" id="JXLN01012231">
    <property type="protein sequence ID" value="KPM08173.1"/>
    <property type="molecule type" value="Genomic_DNA"/>
</dbReference>
<dbReference type="CDD" id="cd10002">
    <property type="entry name" value="HDAC10_HDAC6-dom1"/>
    <property type="match status" value="1"/>
</dbReference>
<dbReference type="InterPro" id="IPR023801">
    <property type="entry name" value="His_deacetylse_dom"/>
</dbReference>
<dbReference type="InterPro" id="IPR037138">
    <property type="entry name" value="His_deacetylse_dom_sf"/>
</dbReference>
<dbReference type="GO" id="GO:0000118">
    <property type="term" value="C:histone deacetylase complex"/>
    <property type="evidence" value="ECO:0007669"/>
    <property type="project" value="TreeGrafter"/>
</dbReference>
<evidence type="ECO:0000313" key="8">
    <source>
        <dbReference type="Proteomes" id="UP000616769"/>
    </source>
</evidence>
<feature type="domain" description="Histone deacetylase" evidence="6">
    <location>
        <begin position="493"/>
        <end position="742"/>
    </location>
</feature>
<dbReference type="VEuPathDB" id="VectorBase:SSCA010500"/>